<dbReference type="PANTHER" id="PTHR33204">
    <property type="entry name" value="TRANSCRIPTIONAL REGULATOR, MARR FAMILY"/>
    <property type="match status" value="1"/>
</dbReference>
<dbReference type="PANTHER" id="PTHR33204:SF29">
    <property type="entry name" value="TRANSCRIPTIONAL REGULATOR"/>
    <property type="match status" value="1"/>
</dbReference>
<evidence type="ECO:0000256" key="2">
    <source>
        <dbReference type="ARBA" id="ARBA00023125"/>
    </source>
</evidence>
<protein>
    <submittedName>
        <fullName evidence="5">Helix-turn-helix transcriptional regulator</fullName>
    </submittedName>
</protein>
<gene>
    <name evidence="5" type="ORF">H9804_04580</name>
</gene>
<dbReference type="InterPro" id="IPR036390">
    <property type="entry name" value="WH_DNA-bd_sf"/>
</dbReference>
<dbReference type="Proteomes" id="UP000824176">
    <property type="component" value="Unassembled WGS sequence"/>
</dbReference>
<name>A0A9D2GU52_9BACT</name>
<feature type="domain" description="HTH hxlR-type" evidence="4">
    <location>
        <begin position="9"/>
        <end position="108"/>
    </location>
</feature>
<evidence type="ECO:0000313" key="6">
    <source>
        <dbReference type="Proteomes" id="UP000824176"/>
    </source>
</evidence>
<dbReference type="AlphaFoldDB" id="A0A9D2GU52"/>
<reference evidence="5" key="2">
    <citation type="submission" date="2021-04" db="EMBL/GenBank/DDBJ databases">
        <authorList>
            <person name="Gilroy R."/>
        </authorList>
    </citation>
    <scope>NUCLEOTIDE SEQUENCE</scope>
    <source>
        <strain evidence="5">ChiW4-1371</strain>
    </source>
</reference>
<evidence type="ECO:0000313" key="5">
    <source>
        <dbReference type="EMBL" id="HIZ89199.1"/>
    </source>
</evidence>
<evidence type="ECO:0000256" key="1">
    <source>
        <dbReference type="ARBA" id="ARBA00023015"/>
    </source>
</evidence>
<proteinExistence type="predicted"/>
<comment type="caution">
    <text evidence="5">The sequence shown here is derived from an EMBL/GenBank/DDBJ whole genome shotgun (WGS) entry which is preliminary data.</text>
</comment>
<sequence length="127" mass="14999">MKIREEFTCPLELVQDMIKGKWKPIIIWLLRKGSYSLAALEKEIDGINQKMLLEQLKELQEYGFVDKKTYSGYPLRVEYFLTENHGKRLLQALEVMQKIGIEYMIEHGRKCVLVEKGIISEDYEIEN</sequence>
<accession>A0A9D2GU52</accession>
<evidence type="ECO:0000259" key="4">
    <source>
        <dbReference type="PROSITE" id="PS51118"/>
    </source>
</evidence>
<keyword evidence="2" id="KW-0238">DNA-binding</keyword>
<reference evidence="5" key="1">
    <citation type="journal article" date="2021" name="PeerJ">
        <title>Extensive microbial diversity within the chicken gut microbiome revealed by metagenomics and culture.</title>
        <authorList>
            <person name="Gilroy R."/>
            <person name="Ravi A."/>
            <person name="Getino M."/>
            <person name="Pursley I."/>
            <person name="Horton D.L."/>
            <person name="Alikhan N.F."/>
            <person name="Baker D."/>
            <person name="Gharbi K."/>
            <person name="Hall N."/>
            <person name="Watson M."/>
            <person name="Adriaenssens E.M."/>
            <person name="Foster-Nyarko E."/>
            <person name="Jarju S."/>
            <person name="Secka A."/>
            <person name="Antonio M."/>
            <person name="Oren A."/>
            <person name="Chaudhuri R.R."/>
            <person name="La Ragione R."/>
            <person name="Hildebrand F."/>
            <person name="Pallen M.J."/>
        </authorList>
    </citation>
    <scope>NUCLEOTIDE SEQUENCE</scope>
    <source>
        <strain evidence="5">ChiW4-1371</strain>
    </source>
</reference>
<dbReference type="SUPFAM" id="SSF46785">
    <property type="entry name" value="Winged helix' DNA-binding domain"/>
    <property type="match status" value="1"/>
</dbReference>
<dbReference type="Pfam" id="PF01638">
    <property type="entry name" value="HxlR"/>
    <property type="match status" value="1"/>
</dbReference>
<dbReference type="PROSITE" id="PS51118">
    <property type="entry name" value="HTH_HXLR"/>
    <property type="match status" value="1"/>
</dbReference>
<dbReference type="EMBL" id="DXAQ01000072">
    <property type="protein sequence ID" value="HIZ89199.1"/>
    <property type="molecule type" value="Genomic_DNA"/>
</dbReference>
<evidence type="ECO:0000256" key="3">
    <source>
        <dbReference type="ARBA" id="ARBA00023163"/>
    </source>
</evidence>
<dbReference type="InterPro" id="IPR036388">
    <property type="entry name" value="WH-like_DNA-bd_sf"/>
</dbReference>
<dbReference type="GO" id="GO:0003677">
    <property type="term" value="F:DNA binding"/>
    <property type="evidence" value="ECO:0007669"/>
    <property type="project" value="UniProtKB-KW"/>
</dbReference>
<organism evidence="5 6">
    <name type="scientific">Candidatus Mucispirillum faecigallinarum</name>
    <dbReference type="NCBI Taxonomy" id="2838699"/>
    <lineage>
        <taxon>Bacteria</taxon>
        <taxon>Pseudomonadati</taxon>
        <taxon>Deferribacterota</taxon>
        <taxon>Deferribacteres</taxon>
        <taxon>Deferribacterales</taxon>
        <taxon>Mucispirillaceae</taxon>
        <taxon>Mucispirillum</taxon>
    </lineage>
</organism>
<dbReference type="Gene3D" id="1.10.10.10">
    <property type="entry name" value="Winged helix-like DNA-binding domain superfamily/Winged helix DNA-binding domain"/>
    <property type="match status" value="1"/>
</dbReference>
<keyword evidence="1" id="KW-0805">Transcription regulation</keyword>
<dbReference type="InterPro" id="IPR002577">
    <property type="entry name" value="HTH_HxlR"/>
</dbReference>
<keyword evidence="3" id="KW-0804">Transcription</keyword>